<sequence length="384" mass="42034">MNFQFTMQTNVLSEPGVAKKSGFYLKEYGAKNVLIVTDQAIVNAGLLDGIYESLKQEGLNITVFDHVNPNPKNTEVETVAKRAREDSVDGLIAVGGGSVMDFAKGVGVLLTHEGSIKDWEGDFTLERNITPLICIPTTVGTGSEVTWIAVITDTARNFKMGIVDPKVAPRMALLDSDLIRTLPPSVSASTGMDALTHAIEAYTSRFASPMTDALAYKAIVMIKENIEDLVSDSKNQEAGQAMLNASMMAGIAFNNSNVGSVHCLSEAIGGYYDLPHGVLNSIFLPFVFRRNITADWSRHAEIAYLLGADKNVTSEEEAALEGFNLIMKLREKLNLPKFSELKKVSPEDFKHLAKVAKETPMDESNAKEISEEEYLEIIEEAFEE</sequence>
<proteinExistence type="inferred from homology"/>
<dbReference type="InterPro" id="IPR039697">
    <property type="entry name" value="Alcohol_dehydrogenase_Fe"/>
</dbReference>
<evidence type="ECO:0000259" key="5">
    <source>
        <dbReference type="Pfam" id="PF25137"/>
    </source>
</evidence>
<dbReference type="InterPro" id="IPR056798">
    <property type="entry name" value="ADH_Fe_C"/>
</dbReference>
<keyword evidence="3" id="KW-0520">NAD</keyword>
<feature type="domain" description="Alcohol dehydrogenase iron-type/glycerol dehydrogenase GldA" evidence="4">
    <location>
        <begin position="9"/>
        <end position="175"/>
    </location>
</feature>
<dbReference type="Pfam" id="PF25137">
    <property type="entry name" value="ADH_Fe_C"/>
    <property type="match status" value="1"/>
</dbReference>
<protein>
    <submittedName>
        <fullName evidence="6">Iron-containing alcohol dehydrogenase</fullName>
    </submittedName>
</protein>
<keyword evidence="2" id="KW-0560">Oxidoreductase</keyword>
<evidence type="ECO:0000313" key="6">
    <source>
        <dbReference type="EMBL" id="MBD8005787.1"/>
    </source>
</evidence>
<dbReference type="InterPro" id="IPR001670">
    <property type="entry name" value="ADH_Fe/GldA"/>
</dbReference>
<dbReference type="RefSeq" id="WP_191813046.1">
    <property type="nucleotide sequence ID" value="NZ_JACSPV010000019.1"/>
</dbReference>
<accession>A0ABR8VM00</accession>
<keyword evidence="7" id="KW-1185">Reference proteome</keyword>
<dbReference type="EMBL" id="JACSPV010000019">
    <property type="protein sequence ID" value="MBD8005787.1"/>
    <property type="molecule type" value="Genomic_DNA"/>
</dbReference>
<gene>
    <name evidence="6" type="ORF">H9631_11930</name>
</gene>
<dbReference type="Pfam" id="PF00465">
    <property type="entry name" value="Fe-ADH"/>
    <property type="match status" value="1"/>
</dbReference>
<organism evidence="6 7">
    <name type="scientific">Bacillus norwichensis</name>
    <dbReference type="NCBI Taxonomy" id="2762217"/>
    <lineage>
        <taxon>Bacteria</taxon>
        <taxon>Bacillati</taxon>
        <taxon>Bacillota</taxon>
        <taxon>Bacilli</taxon>
        <taxon>Bacillales</taxon>
        <taxon>Bacillaceae</taxon>
        <taxon>Bacillus</taxon>
    </lineage>
</organism>
<comment type="similarity">
    <text evidence="1">Belongs to the iron-containing alcohol dehydrogenase family.</text>
</comment>
<evidence type="ECO:0000259" key="4">
    <source>
        <dbReference type="Pfam" id="PF00465"/>
    </source>
</evidence>
<dbReference type="Gene3D" id="1.20.1090.10">
    <property type="entry name" value="Dehydroquinate synthase-like - alpha domain"/>
    <property type="match status" value="1"/>
</dbReference>
<dbReference type="InterPro" id="IPR018211">
    <property type="entry name" value="ADH_Fe_CS"/>
</dbReference>
<dbReference type="PANTHER" id="PTHR11496:SF102">
    <property type="entry name" value="ALCOHOL DEHYDROGENASE 4"/>
    <property type="match status" value="1"/>
</dbReference>
<feature type="domain" description="Fe-containing alcohol dehydrogenase-like C-terminal" evidence="5">
    <location>
        <begin position="188"/>
        <end position="382"/>
    </location>
</feature>
<name>A0ABR8VM00_9BACI</name>
<comment type="caution">
    <text evidence="6">The sequence shown here is derived from an EMBL/GenBank/DDBJ whole genome shotgun (WGS) entry which is preliminary data.</text>
</comment>
<evidence type="ECO:0000256" key="1">
    <source>
        <dbReference type="ARBA" id="ARBA00007358"/>
    </source>
</evidence>
<dbReference type="PROSITE" id="PS00913">
    <property type="entry name" value="ADH_IRON_1"/>
    <property type="match status" value="1"/>
</dbReference>
<reference evidence="6 7" key="1">
    <citation type="submission" date="2020-08" db="EMBL/GenBank/DDBJ databases">
        <title>A Genomic Blueprint of the Chicken Gut Microbiome.</title>
        <authorList>
            <person name="Gilroy R."/>
            <person name="Ravi A."/>
            <person name="Getino M."/>
            <person name="Pursley I."/>
            <person name="Horton D.L."/>
            <person name="Alikhan N.-F."/>
            <person name="Baker D."/>
            <person name="Gharbi K."/>
            <person name="Hall N."/>
            <person name="Watson M."/>
            <person name="Adriaenssens E.M."/>
            <person name="Foster-Nyarko E."/>
            <person name="Jarju S."/>
            <person name="Secka A."/>
            <person name="Antonio M."/>
            <person name="Oren A."/>
            <person name="Chaudhuri R."/>
            <person name="La Ragione R.M."/>
            <person name="Hildebrand F."/>
            <person name="Pallen M.J."/>
        </authorList>
    </citation>
    <scope>NUCLEOTIDE SEQUENCE [LARGE SCALE GENOMIC DNA]</scope>
    <source>
        <strain evidence="6 7">Sa1BUA2</strain>
    </source>
</reference>
<dbReference type="SUPFAM" id="SSF56796">
    <property type="entry name" value="Dehydroquinate synthase-like"/>
    <property type="match status" value="1"/>
</dbReference>
<evidence type="ECO:0000256" key="2">
    <source>
        <dbReference type="ARBA" id="ARBA00023002"/>
    </source>
</evidence>
<dbReference type="Gene3D" id="3.40.50.1970">
    <property type="match status" value="1"/>
</dbReference>
<evidence type="ECO:0000256" key="3">
    <source>
        <dbReference type="ARBA" id="ARBA00023027"/>
    </source>
</evidence>
<dbReference type="CDD" id="cd08551">
    <property type="entry name" value="Fe-ADH"/>
    <property type="match status" value="1"/>
</dbReference>
<dbReference type="Proteomes" id="UP000648182">
    <property type="component" value="Unassembled WGS sequence"/>
</dbReference>
<dbReference type="PANTHER" id="PTHR11496">
    <property type="entry name" value="ALCOHOL DEHYDROGENASE"/>
    <property type="match status" value="1"/>
</dbReference>
<evidence type="ECO:0000313" key="7">
    <source>
        <dbReference type="Proteomes" id="UP000648182"/>
    </source>
</evidence>